<feature type="domain" description="HipA N-terminal subdomain 1" evidence="5">
    <location>
        <begin position="5"/>
        <end position="105"/>
    </location>
</feature>
<proteinExistence type="inferred from homology"/>
<evidence type="ECO:0000256" key="2">
    <source>
        <dbReference type="ARBA" id="ARBA00022679"/>
    </source>
</evidence>
<evidence type="ECO:0000259" key="5">
    <source>
        <dbReference type="Pfam" id="PF13657"/>
    </source>
</evidence>
<accession>A0A0A0BEG8</accession>
<protein>
    <submittedName>
        <fullName evidence="6">Iron permease</fullName>
    </submittedName>
</protein>
<dbReference type="Gene3D" id="1.10.1070.20">
    <property type="match status" value="1"/>
</dbReference>
<evidence type="ECO:0000256" key="3">
    <source>
        <dbReference type="ARBA" id="ARBA00022777"/>
    </source>
</evidence>
<reference evidence="6 7" key="1">
    <citation type="submission" date="2013-10" db="EMBL/GenBank/DDBJ databases">
        <authorList>
            <person name="Wang G."/>
            <person name="Zhuang W."/>
        </authorList>
    </citation>
    <scope>NUCLEOTIDE SEQUENCE [LARGE SCALE GENOMIC DNA]</scope>
    <source>
        <strain evidence="6 7">DSM 20118</strain>
    </source>
</reference>
<dbReference type="Proteomes" id="UP000029833">
    <property type="component" value="Unassembled WGS sequence"/>
</dbReference>
<sequence>MTSTLHVWLRGQSLAELAKLRNGRLRMRYSAEILDTYGAGARPLSLSLPLTDKRVQGDQLERFLDNLLPEGSARGALEREHRLRPGDTFGLLTHIGRECAGAIQFTVDPEPPGPGRLIELSEDEVNRVVAQLPTLDPPPGQVVSASLGGIQAKVLLTRTATGWAWPADGAVSTHIIKPEPTSDIAVPDLVRWEEWALRLARTAALPAARAELADFDGRLALIVERFDRHEGERTHQEDFTQALGVSVRDKYETTTSEQRLASIARAAGAEAVEPDELARDLLAQVAFNLLVGNGDAHSKNYSLSISRAATYSMSPLYDVAPVFLLNPVFQNFGHNLDGQGRLRYLTATHLRDEAGTWRLSEEVIAETIASVATRVRDALPACTADGIDVEKVAALVDERAGAALQVVT</sequence>
<dbReference type="AlphaFoldDB" id="A0A0A0BEG8"/>
<gene>
    <name evidence="6" type="ORF">Q760_13630</name>
</gene>
<dbReference type="InterPro" id="IPR017508">
    <property type="entry name" value="HipA_N1"/>
</dbReference>
<evidence type="ECO:0000313" key="7">
    <source>
        <dbReference type="Proteomes" id="UP000029833"/>
    </source>
</evidence>
<keyword evidence="2" id="KW-0808">Transferase</keyword>
<dbReference type="InterPro" id="IPR012893">
    <property type="entry name" value="HipA-like_C"/>
</dbReference>
<evidence type="ECO:0000313" key="6">
    <source>
        <dbReference type="EMBL" id="KGM03746.1"/>
    </source>
</evidence>
<evidence type="ECO:0000259" key="4">
    <source>
        <dbReference type="Pfam" id="PF07804"/>
    </source>
</evidence>
<dbReference type="InterPro" id="IPR052028">
    <property type="entry name" value="HipA_Ser/Thr_kinase"/>
</dbReference>
<keyword evidence="7" id="KW-1185">Reference proteome</keyword>
<dbReference type="PANTHER" id="PTHR37419:SF1">
    <property type="entry name" value="SERINE_THREONINE-PROTEIN KINASE TOXIN HIPA"/>
    <property type="match status" value="1"/>
</dbReference>
<evidence type="ECO:0000256" key="1">
    <source>
        <dbReference type="ARBA" id="ARBA00010164"/>
    </source>
</evidence>
<dbReference type="Pfam" id="PF07804">
    <property type="entry name" value="HipA_C"/>
    <property type="match status" value="1"/>
</dbReference>
<comment type="caution">
    <text evidence="6">The sequence shown here is derived from an EMBL/GenBank/DDBJ whole genome shotgun (WGS) entry which is preliminary data.</text>
</comment>
<dbReference type="EMBL" id="AXNT01000005">
    <property type="protein sequence ID" value="KGM03746.1"/>
    <property type="molecule type" value="Genomic_DNA"/>
</dbReference>
<dbReference type="PANTHER" id="PTHR37419">
    <property type="entry name" value="SERINE/THREONINE-PROTEIN KINASE TOXIN HIPA"/>
    <property type="match status" value="1"/>
</dbReference>
<comment type="similarity">
    <text evidence="1">Belongs to the HipA Ser/Thr kinase family.</text>
</comment>
<dbReference type="GO" id="GO:0005829">
    <property type="term" value="C:cytosol"/>
    <property type="evidence" value="ECO:0007669"/>
    <property type="project" value="TreeGrafter"/>
</dbReference>
<dbReference type="GO" id="GO:0004674">
    <property type="term" value="F:protein serine/threonine kinase activity"/>
    <property type="evidence" value="ECO:0007669"/>
    <property type="project" value="TreeGrafter"/>
</dbReference>
<keyword evidence="3" id="KW-0418">Kinase</keyword>
<dbReference type="Pfam" id="PF13657">
    <property type="entry name" value="Couple_hipA"/>
    <property type="match status" value="1"/>
</dbReference>
<name>A0A0A0BEG8_9CELL</name>
<organism evidence="6 7">
    <name type="scientific">Cellulomonas cellasea DSM 20118</name>
    <dbReference type="NCBI Taxonomy" id="1408250"/>
    <lineage>
        <taxon>Bacteria</taxon>
        <taxon>Bacillati</taxon>
        <taxon>Actinomycetota</taxon>
        <taxon>Actinomycetes</taxon>
        <taxon>Micrococcales</taxon>
        <taxon>Cellulomonadaceae</taxon>
        <taxon>Cellulomonas</taxon>
    </lineage>
</organism>
<dbReference type="STRING" id="1408250.Q760_13630"/>
<dbReference type="NCBIfam" id="TIGR03071">
    <property type="entry name" value="couple_hipA"/>
    <property type="match status" value="1"/>
</dbReference>
<dbReference type="RefSeq" id="WP_052103379.1">
    <property type="nucleotide sequence ID" value="NZ_AXNT01000005.1"/>
</dbReference>
<feature type="domain" description="HipA-like C-terminal" evidence="4">
    <location>
        <begin position="146"/>
        <end position="377"/>
    </location>
</feature>